<keyword evidence="3" id="KW-1185">Reference proteome</keyword>
<accession>I4D3Q2</accession>
<dbReference type="EMBL" id="CP003639">
    <property type="protein sequence ID" value="AFM40426.1"/>
    <property type="molecule type" value="Genomic_DNA"/>
</dbReference>
<proteinExistence type="predicted"/>
<gene>
    <name evidence="2" type="ordered locus">Desaci_1403</name>
</gene>
<evidence type="ECO:0000313" key="2">
    <source>
        <dbReference type="EMBL" id="AFM40426.1"/>
    </source>
</evidence>
<evidence type="ECO:0000256" key="1">
    <source>
        <dbReference type="SAM" id="Phobius"/>
    </source>
</evidence>
<feature type="transmembrane region" description="Helical" evidence="1">
    <location>
        <begin position="28"/>
        <end position="46"/>
    </location>
</feature>
<name>I4D3Q2_DESAJ</name>
<organism evidence="2 3">
    <name type="scientific">Desulfosporosinus acidiphilus (strain DSM 22704 / JCM 16185 / SJ4)</name>
    <dbReference type="NCBI Taxonomy" id="646529"/>
    <lineage>
        <taxon>Bacteria</taxon>
        <taxon>Bacillati</taxon>
        <taxon>Bacillota</taxon>
        <taxon>Clostridia</taxon>
        <taxon>Eubacteriales</taxon>
        <taxon>Desulfitobacteriaceae</taxon>
        <taxon>Desulfosporosinus</taxon>
    </lineage>
</organism>
<dbReference type="Proteomes" id="UP000002892">
    <property type="component" value="Chromosome"/>
</dbReference>
<reference evidence="2 3" key="1">
    <citation type="journal article" date="2012" name="J. Bacteriol.">
        <title>Complete genome sequences of Desulfosporosinus orientis DSM765T, Desulfosporosinus youngiae DSM17734T, Desulfosporosinus meridiei DSM13257T, and Desulfosporosinus acidiphilus DSM22704T.</title>
        <authorList>
            <person name="Pester M."/>
            <person name="Brambilla E."/>
            <person name="Alazard D."/>
            <person name="Rattei T."/>
            <person name="Weinmaier T."/>
            <person name="Han J."/>
            <person name="Lucas S."/>
            <person name="Lapidus A."/>
            <person name="Cheng J.F."/>
            <person name="Goodwin L."/>
            <person name="Pitluck S."/>
            <person name="Peters L."/>
            <person name="Ovchinnikova G."/>
            <person name="Teshima H."/>
            <person name="Detter J.C."/>
            <person name="Han C.S."/>
            <person name="Tapia R."/>
            <person name="Land M.L."/>
            <person name="Hauser L."/>
            <person name="Kyrpides N.C."/>
            <person name="Ivanova N.N."/>
            <person name="Pagani I."/>
            <person name="Huntmann M."/>
            <person name="Wei C.L."/>
            <person name="Davenport K.W."/>
            <person name="Daligault H."/>
            <person name="Chain P.S."/>
            <person name="Chen A."/>
            <person name="Mavromatis K."/>
            <person name="Markowitz V."/>
            <person name="Szeto E."/>
            <person name="Mikhailova N."/>
            <person name="Pati A."/>
            <person name="Wagner M."/>
            <person name="Woyke T."/>
            <person name="Ollivier B."/>
            <person name="Klenk H.P."/>
            <person name="Spring S."/>
            <person name="Loy A."/>
        </authorList>
    </citation>
    <scope>NUCLEOTIDE SEQUENCE [LARGE SCALE GENOMIC DNA]</scope>
    <source>
        <strain evidence="3">DSM 22704 / JCM 16185 / SJ4</strain>
    </source>
</reference>
<evidence type="ECO:0000313" key="3">
    <source>
        <dbReference type="Proteomes" id="UP000002892"/>
    </source>
</evidence>
<feature type="transmembrane region" description="Helical" evidence="1">
    <location>
        <begin position="58"/>
        <end position="82"/>
    </location>
</feature>
<keyword evidence="1" id="KW-0472">Membrane</keyword>
<dbReference type="HOGENOM" id="CLU_1945252_0_0_9"/>
<sequence>MDYIREIIPGREQFELVNLALPLWLAKYHFWLIILGAGGFTRYNAFEVSLGIEKKKSITIAKAISATGFIVFTFGVVGWVTFPVYQYLLSKTYRGGKCLWRYQRQLWCATIYPKGIGKGQGDYIVLPIT</sequence>
<keyword evidence="1" id="KW-1133">Transmembrane helix</keyword>
<dbReference type="KEGG" id="dai:Desaci_1403"/>
<protein>
    <submittedName>
        <fullName evidence="2">Uncharacterized protein</fullName>
    </submittedName>
</protein>
<keyword evidence="1" id="KW-0812">Transmembrane</keyword>
<dbReference type="AlphaFoldDB" id="I4D3Q2"/>